<name>A0A2A7UZ11_COMTR</name>
<protein>
    <submittedName>
        <fullName evidence="1">Uncharacterized protein</fullName>
    </submittedName>
</protein>
<sequence>MDRHEEAVMQLLTANGETFVAHHYDVAAGWQSPAFVALRPTKRQLYVVEVSASGFPLGLVNKLNERVAKWYAPLLEQLQGLGVTDAEWSINTLVFVRSDQIAWLQERVQDLAGVHVLSLEQASANWNWGDAVWSGDYDFASGEVPQRGSGKAALTH</sequence>
<comment type="caution">
    <text evidence="1">The sequence shown here is derived from an EMBL/GenBank/DDBJ whole genome shotgun (WGS) entry which is preliminary data.</text>
</comment>
<proteinExistence type="predicted"/>
<organism evidence="1 2">
    <name type="scientific">Comamonas terrigena</name>
    <dbReference type="NCBI Taxonomy" id="32013"/>
    <lineage>
        <taxon>Bacteria</taxon>
        <taxon>Pseudomonadati</taxon>
        <taxon>Pseudomonadota</taxon>
        <taxon>Betaproteobacteria</taxon>
        <taxon>Burkholderiales</taxon>
        <taxon>Comamonadaceae</taxon>
        <taxon>Comamonas</taxon>
    </lineage>
</organism>
<accession>A0A2A7UZ11</accession>
<keyword evidence="2" id="KW-1185">Reference proteome</keyword>
<dbReference type="Proteomes" id="UP000220246">
    <property type="component" value="Unassembled WGS sequence"/>
</dbReference>
<gene>
    <name evidence="1" type="ORF">CRM82_19935</name>
</gene>
<evidence type="ECO:0000313" key="1">
    <source>
        <dbReference type="EMBL" id="PEH90565.1"/>
    </source>
</evidence>
<dbReference type="GeneID" id="80802905"/>
<dbReference type="STRING" id="1219032.GCA_001515545_02101"/>
<reference evidence="2" key="1">
    <citation type="submission" date="2017-09" db="EMBL/GenBank/DDBJ databases">
        <title>FDA dAtabase for Regulatory Grade micrObial Sequences (FDA-ARGOS): Supporting development and validation of Infectious Disease Dx tests.</title>
        <authorList>
            <person name="Minogue T."/>
            <person name="Wolcott M."/>
            <person name="Wasieloski L."/>
            <person name="Aguilar W."/>
            <person name="Moore D."/>
            <person name="Tallon L."/>
            <person name="Sadzewicz L."/>
            <person name="Ott S."/>
            <person name="Zhao X."/>
            <person name="Nagaraj S."/>
            <person name="Vavikolanu K."/>
            <person name="Aluvathingal J."/>
            <person name="Nadendla S."/>
            <person name="Sichtig H."/>
        </authorList>
    </citation>
    <scope>NUCLEOTIDE SEQUENCE [LARGE SCALE GENOMIC DNA]</scope>
    <source>
        <strain evidence="2">FDAARGOS_394</strain>
    </source>
</reference>
<dbReference type="OrthoDB" id="8793724at2"/>
<evidence type="ECO:0000313" key="2">
    <source>
        <dbReference type="Proteomes" id="UP000220246"/>
    </source>
</evidence>
<dbReference type="AlphaFoldDB" id="A0A2A7UZ11"/>
<dbReference type="RefSeq" id="WP_066537082.1">
    <property type="nucleotide sequence ID" value="NZ_DALZSI010000035.1"/>
</dbReference>
<dbReference type="EMBL" id="PDEA01000001">
    <property type="protein sequence ID" value="PEH90565.1"/>
    <property type="molecule type" value="Genomic_DNA"/>
</dbReference>